<gene>
    <name evidence="1" type="ORF">ACFOEW_17135</name>
</gene>
<evidence type="ECO:0000313" key="1">
    <source>
        <dbReference type="EMBL" id="MFC3203536.1"/>
    </source>
</evidence>
<dbReference type="EMBL" id="JBHRSX010000094">
    <property type="protein sequence ID" value="MFC3203536.1"/>
    <property type="molecule type" value="Genomic_DNA"/>
</dbReference>
<dbReference type="Proteomes" id="UP001595477">
    <property type="component" value="Unassembled WGS sequence"/>
</dbReference>
<keyword evidence="2" id="KW-1185">Reference proteome</keyword>
<evidence type="ECO:0008006" key="3">
    <source>
        <dbReference type="Google" id="ProtNLM"/>
    </source>
</evidence>
<dbReference type="SUPFAM" id="SSF53850">
    <property type="entry name" value="Periplasmic binding protein-like II"/>
    <property type="match status" value="1"/>
</dbReference>
<protein>
    <recommendedName>
        <fullName evidence="3">Solute-binding protein family 3/N-terminal domain-containing protein</fullName>
    </recommendedName>
</protein>
<evidence type="ECO:0000313" key="2">
    <source>
        <dbReference type="Proteomes" id="UP001595477"/>
    </source>
</evidence>
<sequence>MNKLALIAVVVLGIYSAKSNAKEVIRLPTFTTEHPIIEYLHLQLEQAIRATEQDYGETEVVRLKIPVEEKRQLRNLNQSITDIAWATCSLKRNEDYQPVLVPQIAGLFGLRVSLIREDDTRFANINSVDALKGLVAVQSSKWHDYDILVNNGFTVLSSDRFSAYRAVEKGLADYYPRGIAEVLGEMQTAQTKGLVIAPDHALRYPLLFLVYVKKGNTALAQRLTTGFERSIQDGSFLALMESQQWYQQAISIMRGRTIFDLENSGSLGGCLQAEKLYQTLLQAPYGNN</sequence>
<comment type="caution">
    <text evidence="1">The sequence shown here is derived from an EMBL/GenBank/DDBJ whole genome shotgun (WGS) entry which is preliminary data.</text>
</comment>
<accession>A0ABV7K0I3</accession>
<proteinExistence type="predicted"/>
<dbReference type="RefSeq" id="WP_164464744.1">
    <property type="nucleotide sequence ID" value="NZ_JBHRSX010000094.1"/>
</dbReference>
<name>A0ABV7K0I3_9ALTE</name>
<dbReference type="Gene3D" id="3.40.190.10">
    <property type="entry name" value="Periplasmic binding protein-like II"/>
    <property type="match status" value="2"/>
</dbReference>
<reference evidence="2" key="1">
    <citation type="journal article" date="2019" name="Int. J. Syst. Evol. Microbiol.">
        <title>The Global Catalogue of Microorganisms (GCM) 10K type strain sequencing project: providing services to taxonomists for standard genome sequencing and annotation.</title>
        <authorList>
            <consortium name="The Broad Institute Genomics Platform"/>
            <consortium name="The Broad Institute Genome Sequencing Center for Infectious Disease"/>
            <person name="Wu L."/>
            <person name="Ma J."/>
        </authorList>
    </citation>
    <scope>NUCLEOTIDE SEQUENCE [LARGE SCALE GENOMIC DNA]</scope>
    <source>
        <strain evidence="2">KCTC 52449</strain>
    </source>
</reference>
<organism evidence="1 2">
    <name type="scientific">Alteromonas oceani</name>
    <dbReference type="NCBI Taxonomy" id="2071609"/>
    <lineage>
        <taxon>Bacteria</taxon>
        <taxon>Pseudomonadati</taxon>
        <taxon>Pseudomonadota</taxon>
        <taxon>Gammaproteobacteria</taxon>
        <taxon>Alteromonadales</taxon>
        <taxon>Alteromonadaceae</taxon>
        <taxon>Alteromonas/Salinimonas group</taxon>
        <taxon>Alteromonas</taxon>
    </lineage>
</organism>